<feature type="transmembrane region" description="Helical" evidence="6">
    <location>
        <begin position="397"/>
        <end position="417"/>
    </location>
</feature>
<evidence type="ECO:0000256" key="1">
    <source>
        <dbReference type="ARBA" id="ARBA00004141"/>
    </source>
</evidence>
<evidence type="ECO:0000259" key="7">
    <source>
        <dbReference type="PROSITE" id="PS50850"/>
    </source>
</evidence>
<feature type="transmembrane region" description="Helical" evidence="6">
    <location>
        <begin position="169"/>
        <end position="192"/>
    </location>
</feature>
<feature type="transmembrane region" description="Helical" evidence="6">
    <location>
        <begin position="41"/>
        <end position="59"/>
    </location>
</feature>
<dbReference type="InterPro" id="IPR020846">
    <property type="entry name" value="MFS_dom"/>
</dbReference>
<keyword evidence="9" id="KW-1185">Reference proteome</keyword>
<feature type="transmembrane region" description="Helical" evidence="6">
    <location>
        <begin position="429"/>
        <end position="446"/>
    </location>
</feature>
<feature type="transmembrane region" description="Helical" evidence="6">
    <location>
        <begin position="361"/>
        <end position="385"/>
    </location>
</feature>
<keyword evidence="2" id="KW-0813">Transport</keyword>
<feature type="transmembrane region" description="Helical" evidence="6">
    <location>
        <begin position="272"/>
        <end position="293"/>
    </location>
</feature>
<feature type="domain" description="Major facilitator superfamily (MFS) profile" evidence="7">
    <location>
        <begin position="45"/>
        <end position="453"/>
    </location>
</feature>
<dbReference type="EMBL" id="VOMC01000015">
    <property type="protein sequence ID" value="NVI05162.1"/>
    <property type="molecule type" value="Genomic_DNA"/>
</dbReference>
<name>A0ABX2NLU5_9BURK</name>
<protein>
    <submittedName>
        <fullName evidence="8">MFS transporter</fullName>
    </submittedName>
</protein>
<evidence type="ECO:0000313" key="9">
    <source>
        <dbReference type="Proteomes" id="UP000821598"/>
    </source>
</evidence>
<dbReference type="Proteomes" id="UP000821598">
    <property type="component" value="Unassembled WGS sequence"/>
</dbReference>
<keyword evidence="4 6" id="KW-1133">Transmembrane helix</keyword>
<evidence type="ECO:0000256" key="6">
    <source>
        <dbReference type="SAM" id="Phobius"/>
    </source>
</evidence>
<dbReference type="PANTHER" id="PTHR43791">
    <property type="entry name" value="PERMEASE-RELATED"/>
    <property type="match status" value="1"/>
</dbReference>
<feature type="transmembrane region" description="Helical" evidence="6">
    <location>
        <begin position="111"/>
        <end position="129"/>
    </location>
</feature>
<feature type="transmembrane region" description="Helical" evidence="6">
    <location>
        <begin position="305"/>
        <end position="327"/>
    </location>
</feature>
<organism evidence="8 9">
    <name type="scientific">Paraburkholderia youngii</name>
    <dbReference type="NCBI Taxonomy" id="2782701"/>
    <lineage>
        <taxon>Bacteria</taxon>
        <taxon>Pseudomonadati</taxon>
        <taxon>Pseudomonadota</taxon>
        <taxon>Betaproteobacteria</taxon>
        <taxon>Burkholderiales</taxon>
        <taxon>Burkholderiaceae</taxon>
        <taxon>Paraburkholderia</taxon>
    </lineage>
</organism>
<dbReference type="SUPFAM" id="SSF103473">
    <property type="entry name" value="MFS general substrate transporter"/>
    <property type="match status" value="1"/>
</dbReference>
<dbReference type="Pfam" id="PF07690">
    <property type="entry name" value="MFS_1"/>
    <property type="match status" value="1"/>
</dbReference>
<comment type="caution">
    <text evidence="8">The sequence shown here is derived from an EMBL/GenBank/DDBJ whole genome shotgun (WGS) entry which is preliminary data.</text>
</comment>
<accession>A0ABX2NLU5</accession>
<comment type="subcellular location">
    <subcellularLocation>
        <location evidence="1">Membrane</location>
        <topology evidence="1">Multi-pass membrane protein</topology>
    </subcellularLocation>
</comment>
<dbReference type="PROSITE" id="PS50850">
    <property type="entry name" value="MFS"/>
    <property type="match status" value="1"/>
</dbReference>
<keyword evidence="3 6" id="KW-0812">Transmembrane</keyword>
<evidence type="ECO:0000256" key="2">
    <source>
        <dbReference type="ARBA" id="ARBA00022448"/>
    </source>
</evidence>
<sequence>MTTPSRTEADALRAFSNSAVTRDGCAATLRNTNTDATWRRITLRLMPLLFLSFVFNYIDRINIGYAQLQMKPQLGFTDAIYGIGASMFYLGYLLFEIPSNLAMQRIGARKTLLRIMLLWGMTSAATMFIRTPMEFYVVRFLLGVFEAGFFPGVVLYLTFWYPPERRAKIVAMLMSAGVVAGIVAGPLSGSIIQNLDGLGGLRGWQWMYVLQGLPCCLLGILAYFYLSDRPEQAKWLGKEERELIGSQVGHAGLPSHAPVRGALHAAWRLPSLLIFAYLYFALCYGAYTMSFWLPAMIQGWKVSSIQAIGFYSVIPYSIGMLAMFWLAGRADARGGHRKNLAVCFAVAALGLAATNCTSGSFWMSMALVTIGMAGLIAALPLFWALATSMLPKEAAPVGIATITTVSGLAGALCPSAMGLIKTLTGSTAIGLYLVAALLVSAGVLTWRQHAFSVRA</sequence>
<dbReference type="RefSeq" id="WP_176123978.1">
    <property type="nucleotide sequence ID" value="NZ_VOMC01000015.1"/>
</dbReference>
<evidence type="ECO:0000256" key="4">
    <source>
        <dbReference type="ARBA" id="ARBA00022989"/>
    </source>
</evidence>
<dbReference type="Gene3D" id="1.20.1250.20">
    <property type="entry name" value="MFS general substrate transporter like domains"/>
    <property type="match status" value="2"/>
</dbReference>
<dbReference type="CDD" id="cd17319">
    <property type="entry name" value="MFS_ExuT_GudP_like"/>
    <property type="match status" value="1"/>
</dbReference>
<feature type="transmembrane region" description="Helical" evidence="6">
    <location>
        <begin position="79"/>
        <end position="99"/>
    </location>
</feature>
<feature type="transmembrane region" description="Helical" evidence="6">
    <location>
        <begin position="204"/>
        <end position="226"/>
    </location>
</feature>
<evidence type="ECO:0000256" key="5">
    <source>
        <dbReference type="ARBA" id="ARBA00023136"/>
    </source>
</evidence>
<reference evidence="8 9" key="1">
    <citation type="submission" date="2019-08" db="EMBL/GenBank/DDBJ databases">
        <title>Paraburkholderia simonii sp. nov. and P. youngii sp. nov. Brazilian and Mexican Mimosa-associated rhizobia.</title>
        <authorList>
            <person name="Mavima L."/>
            <person name="Beukes C.W."/>
            <person name="Palmer M."/>
            <person name="De Meyer S.E."/>
            <person name="James E.K."/>
            <person name="Maluk M."/>
            <person name="Avontuur J.R."/>
            <person name="Chan W.Y."/>
            <person name="Venter S.N."/>
            <person name="Steenkamp E.T."/>
        </authorList>
    </citation>
    <scope>NUCLEOTIDE SEQUENCE [LARGE SCALE GENOMIC DNA]</scope>
    <source>
        <strain evidence="8 9">JPY454</strain>
    </source>
</reference>
<keyword evidence="5 6" id="KW-0472">Membrane</keyword>
<gene>
    <name evidence="8" type="ORF">FSB64_15535</name>
</gene>
<evidence type="ECO:0000313" key="8">
    <source>
        <dbReference type="EMBL" id="NVI05162.1"/>
    </source>
</evidence>
<evidence type="ECO:0000256" key="3">
    <source>
        <dbReference type="ARBA" id="ARBA00022692"/>
    </source>
</evidence>
<proteinExistence type="predicted"/>
<dbReference type="InterPro" id="IPR011701">
    <property type="entry name" value="MFS"/>
</dbReference>
<dbReference type="InterPro" id="IPR036259">
    <property type="entry name" value="MFS_trans_sf"/>
</dbReference>
<feature type="transmembrane region" description="Helical" evidence="6">
    <location>
        <begin position="135"/>
        <end position="157"/>
    </location>
</feature>
<dbReference type="PANTHER" id="PTHR43791:SF36">
    <property type="entry name" value="TRANSPORTER, PUTATIVE (AFU_ORTHOLOGUE AFUA_6G08340)-RELATED"/>
    <property type="match status" value="1"/>
</dbReference>
<feature type="transmembrane region" description="Helical" evidence="6">
    <location>
        <begin position="339"/>
        <end position="355"/>
    </location>
</feature>